<accession>A0A0P7ZC35</accession>
<dbReference type="EMBL" id="LKCM01000466">
    <property type="protein sequence ID" value="KPQ41003.1"/>
    <property type="molecule type" value="Genomic_DNA"/>
</dbReference>
<evidence type="ECO:0000313" key="2">
    <source>
        <dbReference type="Proteomes" id="UP000050360"/>
    </source>
</evidence>
<reference evidence="1 2" key="1">
    <citation type="submission" date="2015-09" db="EMBL/GenBank/DDBJ databases">
        <title>A metagenomics-based metabolic model of nitrate-dependent anaerobic oxidation of methane by Methanoperedens-like archaea.</title>
        <authorList>
            <person name="Arshad A."/>
            <person name="Speth D.R."/>
            <person name="De Graaf R.M."/>
            <person name="Op Den Camp H.J."/>
            <person name="Jetten M.S."/>
            <person name="Welte C.U."/>
        </authorList>
    </citation>
    <scope>NUCLEOTIDE SEQUENCE [LARGE SCALE GENOMIC DNA]</scope>
</reference>
<name>A0A0P7ZC35_9EURY</name>
<proteinExistence type="predicted"/>
<dbReference type="Proteomes" id="UP000050360">
    <property type="component" value="Unassembled WGS sequence"/>
</dbReference>
<dbReference type="AlphaFoldDB" id="A0A0P7ZC35"/>
<evidence type="ECO:0000313" key="1">
    <source>
        <dbReference type="EMBL" id="KPQ41003.1"/>
    </source>
</evidence>
<dbReference type="Gene3D" id="3.10.450.530">
    <property type="entry name" value="Ribonuclease toxin, BrnT, of type II toxin-antitoxin system"/>
    <property type="match status" value="1"/>
</dbReference>
<dbReference type="InterPro" id="IPR007460">
    <property type="entry name" value="BrnT_toxin"/>
</dbReference>
<organism evidence="1 2">
    <name type="scientific">Candidatus Methanoperedens nitratireducens</name>
    <dbReference type="NCBI Taxonomy" id="1392998"/>
    <lineage>
        <taxon>Archaea</taxon>
        <taxon>Methanobacteriati</taxon>
        <taxon>Methanobacteriota</taxon>
        <taxon>Stenosarchaea group</taxon>
        <taxon>Methanomicrobia</taxon>
        <taxon>Methanosarcinales</taxon>
        <taxon>ANME-2 cluster</taxon>
        <taxon>Candidatus Methanoperedentaceae</taxon>
        <taxon>Candidatus Methanoperedens</taxon>
    </lineage>
</organism>
<gene>
    <name evidence="1" type="ORF">MPEBLZ_04452</name>
</gene>
<dbReference type="Pfam" id="PF04365">
    <property type="entry name" value="BrnT_toxin"/>
    <property type="match status" value="1"/>
</dbReference>
<comment type="caution">
    <text evidence="1">The sequence shown here is derived from an EMBL/GenBank/DDBJ whole genome shotgun (WGS) entry which is preliminary data.</text>
</comment>
<dbReference type="InterPro" id="IPR038573">
    <property type="entry name" value="BrnT_sf"/>
</dbReference>
<evidence type="ECO:0008006" key="3">
    <source>
        <dbReference type="Google" id="ProtNLM"/>
    </source>
</evidence>
<sequence>MWIMRINEILWIERFVTKIRKKHNVTNDEVEEAMHSNALFRRVKRGSVDGEDVYVGYGRTVAGRYLFIVFVYKSYNTGLIISAREMTLKERKYYNAKKA</sequence>
<protein>
    <recommendedName>
        <fullName evidence="3">BrnT family toxin</fullName>
    </recommendedName>
</protein>